<keyword evidence="3 9" id="KW-0812">Transmembrane</keyword>
<evidence type="ECO:0000313" key="12">
    <source>
        <dbReference type="EMBL" id="MDE4164648.1"/>
    </source>
</evidence>
<dbReference type="EMBL" id="JARCJK010000001">
    <property type="protein sequence ID" value="MDE4164648.1"/>
    <property type="molecule type" value="Genomic_DNA"/>
</dbReference>
<evidence type="ECO:0000256" key="7">
    <source>
        <dbReference type="ARBA" id="ARBA00023303"/>
    </source>
</evidence>
<keyword evidence="6 9" id="KW-0472">Membrane</keyword>
<dbReference type="GO" id="GO:0022841">
    <property type="term" value="F:potassium ion leak channel activity"/>
    <property type="evidence" value="ECO:0007669"/>
    <property type="project" value="TreeGrafter"/>
</dbReference>
<dbReference type="PANTHER" id="PTHR11003:SF291">
    <property type="entry name" value="IP11374P"/>
    <property type="match status" value="1"/>
</dbReference>
<evidence type="ECO:0000256" key="2">
    <source>
        <dbReference type="ARBA" id="ARBA00022448"/>
    </source>
</evidence>
<keyword evidence="7 11" id="KW-0407">Ion channel</keyword>
<evidence type="ECO:0000313" key="11">
    <source>
        <dbReference type="EMBL" id="ANP35064.1"/>
    </source>
</evidence>
<evidence type="ECO:0000256" key="4">
    <source>
        <dbReference type="ARBA" id="ARBA00022989"/>
    </source>
</evidence>
<dbReference type="GO" id="GO:0005886">
    <property type="term" value="C:plasma membrane"/>
    <property type="evidence" value="ECO:0007669"/>
    <property type="project" value="TreeGrafter"/>
</dbReference>
<keyword evidence="2" id="KW-0813">Transport</keyword>
<proteinExistence type="predicted"/>
<dbReference type="SUPFAM" id="SSF81324">
    <property type="entry name" value="Voltage-gated potassium channels"/>
    <property type="match status" value="1"/>
</dbReference>
<dbReference type="Pfam" id="PF07885">
    <property type="entry name" value="Ion_trans_2"/>
    <property type="match status" value="1"/>
</dbReference>
<dbReference type="Proteomes" id="UP000092565">
    <property type="component" value="Chromosome"/>
</dbReference>
<feature type="domain" description="Potassium channel" evidence="10">
    <location>
        <begin position="11"/>
        <end position="80"/>
    </location>
</feature>
<dbReference type="Proteomes" id="UP001218364">
    <property type="component" value="Unassembled WGS sequence"/>
</dbReference>
<feature type="transmembrane region" description="Helical" evidence="9">
    <location>
        <begin position="7"/>
        <end position="26"/>
    </location>
</feature>
<dbReference type="EMBL" id="CP015124">
    <property type="protein sequence ID" value="ANP35064.1"/>
    <property type="molecule type" value="Genomic_DNA"/>
</dbReference>
<evidence type="ECO:0000313" key="14">
    <source>
        <dbReference type="Proteomes" id="UP001218364"/>
    </source>
</evidence>
<feature type="region of interest" description="Disordered" evidence="8">
    <location>
        <begin position="104"/>
        <end position="125"/>
    </location>
</feature>
<comment type="subcellular location">
    <subcellularLocation>
        <location evidence="1">Membrane</location>
        <topology evidence="1">Multi-pass membrane protein</topology>
    </subcellularLocation>
</comment>
<dbReference type="PANTHER" id="PTHR11003">
    <property type="entry name" value="POTASSIUM CHANNEL, SUBFAMILY K"/>
    <property type="match status" value="1"/>
</dbReference>
<dbReference type="AlphaFoldDB" id="A0A1B0ZLN9"/>
<reference evidence="11 13" key="1">
    <citation type="submission" date="2016-04" db="EMBL/GenBank/DDBJ databases">
        <authorList>
            <person name="Evans L.H."/>
            <person name="Alamgir A."/>
            <person name="Owens N."/>
            <person name="Weber N.D."/>
            <person name="Virtaneva K."/>
            <person name="Barbian K."/>
            <person name="Babar A."/>
            <person name="Rosenke K."/>
        </authorList>
    </citation>
    <scope>NUCLEOTIDE SEQUENCE [LARGE SCALE GENOMIC DNA]</scope>
    <source>
        <strain evidence="11 13">JL2886</strain>
    </source>
</reference>
<keyword evidence="5" id="KW-0406">Ion transport</keyword>
<reference evidence="12 14" key="2">
    <citation type="submission" date="2023-02" db="EMBL/GenBank/DDBJ databases">
        <title>Population genomics of bacteria associated with diatom.</title>
        <authorList>
            <person name="Xie J."/>
            <person name="Wang H."/>
        </authorList>
    </citation>
    <scope>NUCLEOTIDE SEQUENCE [LARGE SCALE GENOMIC DNA]</scope>
    <source>
        <strain evidence="12 14">PT47_8</strain>
    </source>
</reference>
<evidence type="ECO:0000313" key="13">
    <source>
        <dbReference type="Proteomes" id="UP000092565"/>
    </source>
</evidence>
<protein>
    <submittedName>
        <fullName evidence="12">Potassium channel family protein</fullName>
    </submittedName>
    <submittedName>
        <fullName evidence="11">Potassium channel protein</fullName>
    </submittedName>
</protein>
<name>A0A1B0ZLN9_9RHOB</name>
<evidence type="ECO:0000256" key="1">
    <source>
        <dbReference type="ARBA" id="ARBA00004141"/>
    </source>
</evidence>
<evidence type="ECO:0000256" key="9">
    <source>
        <dbReference type="SAM" id="Phobius"/>
    </source>
</evidence>
<evidence type="ECO:0000256" key="3">
    <source>
        <dbReference type="ARBA" id="ARBA00022692"/>
    </source>
</evidence>
<organism evidence="11 13">
    <name type="scientific">Phaeobacter gallaeciensis</name>
    <dbReference type="NCBI Taxonomy" id="60890"/>
    <lineage>
        <taxon>Bacteria</taxon>
        <taxon>Pseudomonadati</taxon>
        <taxon>Pseudomonadota</taxon>
        <taxon>Alphaproteobacteria</taxon>
        <taxon>Rhodobacterales</taxon>
        <taxon>Roseobacteraceae</taxon>
        <taxon>Phaeobacter</taxon>
    </lineage>
</organism>
<dbReference type="InterPro" id="IPR013099">
    <property type="entry name" value="K_chnl_dom"/>
</dbReference>
<evidence type="ECO:0000256" key="6">
    <source>
        <dbReference type="ARBA" id="ARBA00023136"/>
    </source>
</evidence>
<evidence type="ECO:0000256" key="5">
    <source>
        <dbReference type="ARBA" id="ARBA00023065"/>
    </source>
</evidence>
<dbReference type="RefSeq" id="WP_065270239.1">
    <property type="nucleotide sequence ID" value="NZ_CP015124.1"/>
</dbReference>
<feature type="transmembrane region" description="Helical" evidence="9">
    <location>
        <begin position="55"/>
        <end position="76"/>
    </location>
</feature>
<dbReference type="InterPro" id="IPR003280">
    <property type="entry name" value="2pore_dom_K_chnl"/>
</dbReference>
<dbReference type="GO" id="GO:0015271">
    <property type="term" value="F:outward rectifier potassium channel activity"/>
    <property type="evidence" value="ECO:0007669"/>
    <property type="project" value="TreeGrafter"/>
</dbReference>
<evidence type="ECO:0000256" key="8">
    <source>
        <dbReference type="SAM" id="MobiDB-lite"/>
    </source>
</evidence>
<evidence type="ECO:0000259" key="10">
    <source>
        <dbReference type="Pfam" id="PF07885"/>
    </source>
</evidence>
<accession>A0A1B0ZLN9</accession>
<keyword evidence="13" id="KW-1185">Reference proteome</keyword>
<dbReference type="Gene3D" id="1.10.287.70">
    <property type="match status" value="1"/>
</dbReference>
<gene>
    <name evidence="11" type="ORF">JL2886_00128</name>
    <name evidence="12" type="ORF">PXK24_03020</name>
</gene>
<sequence>MQIKRSSIFATLIGIVVFSTVFFHYAEGWNWLDSLFFTVVTISTVGYGNFVPVTAAGKIGTIILIFSGLGVFALAIREFALYQIQKREEHSEWLIAHFGRHHREDPTTAANEDECPDPPTSPARQ</sequence>
<keyword evidence="4 9" id="KW-1133">Transmembrane helix</keyword>
<dbReference type="GO" id="GO:0030322">
    <property type="term" value="P:stabilization of membrane potential"/>
    <property type="evidence" value="ECO:0007669"/>
    <property type="project" value="TreeGrafter"/>
</dbReference>